<dbReference type="InterPro" id="IPR011990">
    <property type="entry name" value="TPR-like_helical_dom_sf"/>
</dbReference>
<dbReference type="NCBIfam" id="TIGR02917">
    <property type="entry name" value="PEP_TPR_lipo"/>
    <property type="match status" value="1"/>
</dbReference>
<dbReference type="InterPro" id="IPR014266">
    <property type="entry name" value="PEP-CTERM_TPR_PrsT"/>
</dbReference>
<organism evidence="1 2">
    <name type="scientific">Massilia violaceinigra</name>
    <dbReference type="NCBI Taxonomy" id="2045208"/>
    <lineage>
        <taxon>Bacteria</taxon>
        <taxon>Pseudomonadati</taxon>
        <taxon>Pseudomonadota</taxon>
        <taxon>Betaproteobacteria</taxon>
        <taxon>Burkholderiales</taxon>
        <taxon>Oxalobacteraceae</taxon>
        <taxon>Telluria group</taxon>
        <taxon>Massilia</taxon>
    </lineage>
</organism>
<gene>
    <name evidence="1" type="primary">prsT</name>
    <name evidence="1" type="ORF">INH39_28215</name>
</gene>
<evidence type="ECO:0000313" key="1">
    <source>
        <dbReference type="EMBL" id="UOD29255.1"/>
    </source>
</evidence>
<sequence length="931" mass="98480">MSHSISRWLRSLAAAAITLALLLAGVLGGCKSSDPAALMAEARQHRVRGDLRAAVIVLKNAIQKNGSDREARLLLGEVYLDQGDAASAEKELRRARQLGAAAPGLPLLLGRAMLMQGQHERLLAEIGPAAPAPERPAILALRANALLASGDSVQAGALFAQALGLQPDLPDALLGMARMALAGKQDGEAAALIKRALAVHPDHVECLRFHADLQRAAGKPAQALAAHERILALQPYNVQARLDLASLHSDAARFPEARAALGAARKLAGASLPVVFAEGMADFREKKLTSSLASLQQVLRVAPEYYPAILLSGAVQLGLGATGQAEQHLQKFLAAYPGDPYATKLMSTLHIRANAPQAALDLLTPLLEKNPADVELLTLAGEASLSALKFGPATAYFEQALARDPKATSLHTSLALSRLGSGDTGRAAAELQRASALDGGAPRTGLLLVMTHLRANDTDKALAAVQDMEQRGEQRGNNPLVQNLKGGIYLARREAGLARASFDKALLLDALYLPALANLAQLDLVEGKPADARKRYEAALQKAPRDVALLDALADLAQREGKMGDAIAWLERARNIEPDALPLALRLAGMYARAGSKDKALRLARTLQTANPSSPQAAGMLAQAYVLNGDLNAAIEAYGRLAALVPASPAPLLRMAKLQVEKQEDSAALTLLRQAIAVDPASFDARITLVNLLTRQQKFADARAVALDAQQGAPDSATGHKLEGDVHAAQGQHAAALAAWERAFARKADGGLLIQIHGALNKLGRAADADARMAQWFKEHPADVPARLYYASSKLVANDHKGAIGQLEAILKADPDNVIALNDIAWACQQSGDARAQAYAERAHALAPGNPAVLDTLGWIDVERGNFARAVPLLRKANALAPSAGNIHFHLGMALARSGDKRGARRELERLLAKPQRSAHHEQAAALLRTL</sequence>
<dbReference type="PANTHER" id="PTHR12558">
    <property type="entry name" value="CELL DIVISION CYCLE 16,23,27"/>
    <property type="match status" value="1"/>
</dbReference>
<accession>A0ABY4A3B6</accession>
<dbReference type="Gene3D" id="1.25.40.10">
    <property type="entry name" value="Tetratricopeptide repeat domain"/>
    <property type="match status" value="4"/>
</dbReference>
<dbReference type="PANTHER" id="PTHR12558:SF13">
    <property type="entry name" value="CELL DIVISION CYCLE PROTEIN 27 HOMOLOG"/>
    <property type="match status" value="1"/>
</dbReference>
<dbReference type="EMBL" id="CP063361">
    <property type="protein sequence ID" value="UOD29255.1"/>
    <property type="molecule type" value="Genomic_DNA"/>
</dbReference>
<dbReference type="RefSeq" id="WP_243490485.1">
    <property type="nucleotide sequence ID" value="NZ_CP063361.1"/>
</dbReference>
<proteinExistence type="predicted"/>
<name>A0ABY4A3B6_9BURK</name>
<evidence type="ECO:0000313" key="2">
    <source>
        <dbReference type="Proteomes" id="UP000831532"/>
    </source>
</evidence>
<keyword evidence="2" id="KW-1185">Reference proteome</keyword>
<dbReference type="InterPro" id="IPR019734">
    <property type="entry name" value="TPR_rpt"/>
</dbReference>
<dbReference type="Proteomes" id="UP000831532">
    <property type="component" value="Chromosome"/>
</dbReference>
<dbReference type="PROSITE" id="PS51257">
    <property type="entry name" value="PROKAR_LIPOPROTEIN"/>
    <property type="match status" value="1"/>
</dbReference>
<dbReference type="SUPFAM" id="SSF48452">
    <property type="entry name" value="TPR-like"/>
    <property type="match status" value="5"/>
</dbReference>
<reference evidence="1 2" key="1">
    <citation type="submission" date="2020-10" db="EMBL/GenBank/DDBJ databases">
        <title>Genome analysis of Massilia species.</title>
        <authorList>
            <person name="Jung D.-H."/>
        </authorList>
    </citation>
    <scope>NUCLEOTIDE SEQUENCE [LARGE SCALE GENOMIC DNA]</scope>
    <source>
        <strain evidence="2">sipir</strain>
    </source>
</reference>
<dbReference type="Pfam" id="PF13432">
    <property type="entry name" value="TPR_16"/>
    <property type="match status" value="4"/>
</dbReference>
<dbReference type="Pfam" id="PF14559">
    <property type="entry name" value="TPR_19"/>
    <property type="match status" value="4"/>
</dbReference>
<protein>
    <submittedName>
        <fullName evidence="1">PEP-CTERM system TPR-repeat protein PrsT</fullName>
    </submittedName>
</protein>
<dbReference type="SMART" id="SM00028">
    <property type="entry name" value="TPR"/>
    <property type="match status" value="16"/>
</dbReference>